<evidence type="ECO:0000313" key="2">
    <source>
        <dbReference type="EMBL" id="KAJ7350719.1"/>
    </source>
</evidence>
<gene>
    <name evidence="2" type="ORF">DFH08DRAFT_115867</name>
</gene>
<comment type="caution">
    <text evidence="2">The sequence shown here is derived from an EMBL/GenBank/DDBJ whole genome shotgun (WGS) entry which is preliminary data.</text>
</comment>
<dbReference type="AlphaFoldDB" id="A0AAD7A6T2"/>
<keyword evidence="1" id="KW-1133">Transmembrane helix</keyword>
<feature type="transmembrane region" description="Helical" evidence="1">
    <location>
        <begin position="77"/>
        <end position="105"/>
    </location>
</feature>
<proteinExistence type="predicted"/>
<organism evidence="2 3">
    <name type="scientific">Mycena albidolilacea</name>
    <dbReference type="NCBI Taxonomy" id="1033008"/>
    <lineage>
        <taxon>Eukaryota</taxon>
        <taxon>Fungi</taxon>
        <taxon>Dikarya</taxon>
        <taxon>Basidiomycota</taxon>
        <taxon>Agaricomycotina</taxon>
        <taxon>Agaricomycetes</taxon>
        <taxon>Agaricomycetidae</taxon>
        <taxon>Agaricales</taxon>
        <taxon>Marasmiineae</taxon>
        <taxon>Mycenaceae</taxon>
        <taxon>Mycena</taxon>
    </lineage>
</organism>
<reference evidence="2" key="1">
    <citation type="submission" date="2023-03" db="EMBL/GenBank/DDBJ databases">
        <title>Massive genome expansion in bonnet fungi (Mycena s.s.) driven by repeated elements and novel gene families across ecological guilds.</title>
        <authorList>
            <consortium name="Lawrence Berkeley National Laboratory"/>
            <person name="Harder C.B."/>
            <person name="Miyauchi S."/>
            <person name="Viragh M."/>
            <person name="Kuo A."/>
            <person name="Thoen E."/>
            <person name="Andreopoulos B."/>
            <person name="Lu D."/>
            <person name="Skrede I."/>
            <person name="Drula E."/>
            <person name="Henrissat B."/>
            <person name="Morin E."/>
            <person name="Kohler A."/>
            <person name="Barry K."/>
            <person name="LaButti K."/>
            <person name="Morin E."/>
            <person name="Salamov A."/>
            <person name="Lipzen A."/>
            <person name="Mereny Z."/>
            <person name="Hegedus B."/>
            <person name="Baldrian P."/>
            <person name="Stursova M."/>
            <person name="Weitz H."/>
            <person name="Taylor A."/>
            <person name="Grigoriev I.V."/>
            <person name="Nagy L.G."/>
            <person name="Martin F."/>
            <person name="Kauserud H."/>
        </authorList>
    </citation>
    <scope>NUCLEOTIDE SEQUENCE</scope>
    <source>
        <strain evidence="2">CBHHK002</strain>
    </source>
</reference>
<dbReference type="EMBL" id="JARIHO010000014">
    <property type="protein sequence ID" value="KAJ7350719.1"/>
    <property type="molecule type" value="Genomic_DNA"/>
</dbReference>
<sequence>MLCWSAVAPGLNVLFLLSPGFRPLYRRFAPAVFWLADWGISLPKAGMMSLAAVPVNVALTVPLLYGHAKTSWAVSRTALFAGVTLGSLLTAYLAVSVVQMGWRLFRQHAASRR</sequence>
<keyword evidence="1" id="KW-0472">Membrane</keyword>
<feature type="transmembrane region" description="Helical" evidence="1">
    <location>
        <begin position="6"/>
        <end position="25"/>
    </location>
</feature>
<protein>
    <submittedName>
        <fullName evidence="2">Uncharacterized protein</fullName>
    </submittedName>
</protein>
<name>A0AAD7A6T2_9AGAR</name>
<accession>A0AAD7A6T2</accession>
<feature type="transmembrane region" description="Helical" evidence="1">
    <location>
        <begin position="45"/>
        <end position="65"/>
    </location>
</feature>
<keyword evidence="3" id="KW-1185">Reference proteome</keyword>
<dbReference type="Proteomes" id="UP001218218">
    <property type="component" value="Unassembled WGS sequence"/>
</dbReference>
<evidence type="ECO:0000313" key="3">
    <source>
        <dbReference type="Proteomes" id="UP001218218"/>
    </source>
</evidence>
<keyword evidence="1" id="KW-0812">Transmembrane</keyword>
<evidence type="ECO:0000256" key="1">
    <source>
        <dbReference type="SAM" id="Phobius"/>
    </source>
</evidence>